<organism evidence="1 2">
    <name type="scientific">Streptococcus parasanguinis</name>
    <dbReference type="NCBI Taxonomy" id="1318"/>
    <lineage>
        <taxon>Bacteria</taxon>
        <taxon>Bacillati</taxon>
        <taxon>Bacillota</taxon>
        <taxon>Bacilli</taxon>
        <taxon>Lactobacillales</taxon>
        <taxon>Streptococcaceae</taxon>
        <taxon>Streptococcus</taxon>
    </lineage>
</organism>
<evidence type="ECO:0000313" key="2">
    <source>
        <dbReference type="Proteomes" id="UP000285773"/>
    </source>
</evidence>
<name>A0A414CIG2_STRPA</name>
<proteinExistence type="predicted"/>
<accession>A0A414CIG2</accession>
<protein>
    <submittedName>
        <fullName evidence="1">Uncharacterized protein</fullName>
    </submittedName>
</protein>
<dbReference type="EMBL" id="QSIO01000002">
    <property type="protein sequence ID" value="RHC94808.1"/>
    <property type="molecule type" value="Genomic_DNA"/>
</dbReference>
<dbReference type="RefSeq" id="WP_118095690.1">
    <property type="nucleotide sequence ID" value="NZ_QSIO01000002.1"/>
</dbReference>
<dbReference type="Proteomes" id="UP000285773">
    <property type="component" value="Unassembled WGS sequence"/>
</dbReference>
<gene>
    <name evidence="1" type="ORF">DW820_05575</name>
</gene>
<dbReference type="AlphaFoldDB" id="A0A414CIG2"/>
<reference evidence="1 2" key="1">
    <citation type="submission" date="2018-08" db="EMBL/GenBank/DDBJ databases">
        <title>A genome reference for cultivated species of the human gut microbiota.</title>
        <authorList>
            <person name="Zou Y."/>
            <person name="Xue W."/>
            <person name="Luo G."/>
        </authorList>
    </citation>
    <scope>NUCLEOTIDE SEQUENCE [LARGE SCALE GENOMIC DNA]</scope>
    <source>
        <strain evidence="1 2">AM33-3BH</strain>
    </source>
</reference>
<comment type="caution">
    <text evidence="1">The sequence shown here is derived from an EMBL/GenBank/DDBJ whole genome shotgun (WGS) entry which is preliminary data.</text>
</comment>
<sequence length="80" mass="9607">MKLLYLRYGNTHSDFIIDASVIKMIVPVGSYQNASFIIYDQNDETYEFDHIYYHGELVRVYEMASVYNFLMDKEMFEVDR</sequence>
<evidence type="ECO:0000313" key="1">
    <source>
        <dbReference type="EMBL" id="RHC94808.1"/>
    </source>
</evidence>